<organism evidence="2 3">
    <name type="scientific">Lyophyllum shimeji</name>
    <name type="common">Hon-shimeji</name>
    <name type="synonym">Tricholoma shimeji</name>
    <dbReference type="NCBI Taxonomy" id="47721"/>
    <lineage>
        <taxon>Eukaryota</taxon>
        <taxon>Fungi</taxon>
        <taxon>Dikarya</taxon>
        <taxon>Basidiomycota</taxon>
        <taxon>Agaricomycotina</taxon>
        <taxon>Agaricomycetes</taxon>
        <taxon>Agaricomycetidae</taxon>
        <taxon>Agaricales</taxon>
        <taxon>Tricholomatineae</taxon>
        <taxon>Lyophyllaceae</taxon>
        <taxon>Lyophyllum</taxon>
    </lineage>
</organism>
<feature type="compositionally biased region" description="Low complexity" evidence="1">
    <location>
        <begin position="280"/>
        <end position="289"/>
    </location>
</feature>
<dbReference type="EMBL" id="BRPK01000003">
    <property type="protein sequence ID" value="GLB36179.1"/>
    <property type="molecule type" value="Genomic_DNA"/>
</dbReference>
<feature type="compositionally biased region" description="Polar residues" evidence="1">
    <location>
        <begin position="290"/>
        <end position="299"/>
    </location>
</feature>
<sequence length="415" mass="45179">MSSIPQPLLPATISLVLEYIAPPSLLSPLPPHLISSALAQRHRFLDISPDNPVQYLAWPTDARPDAQQVAIDLLESFQKQIDHPAYAVRYASDAESAFAHVAISSTDPPGIRLVFQWEPSDGWKFHNLSLMPFPLNTHESISDAVVLKPYEFLEEPPIAVVEDDERDTYWDAYGLSDEHDDHPGFTKAKADEAGTEDAYWAQYSAVHGSGDSTLPTPPTANKKLNDERVIVSYPGHRTLSAYNPLAPPSPTTLTYRLANISPRVASPLFADDSDSGSGSGSDASASLSLKTSPTSHPMTLSSSSIDYPSSLLSVDTPASSDNISPVVSSVIEAPPGGGDESREALKDAIRSIYRLWKAGRMISSPTSAEDGQEFLDIVREVVAESSLERAEVKMFMGLTHHFDNFEFTSTFNPQV</sequence>
<evidence type="ECO:0000313" key="3">
    <source>
        <dbReference type="Proteomes" id="UP001063166"/>
    </source>
</evidence>
<proteinExistence type="predicted"/>
<dbReference type="OrthoDB" id="2270193at2759"/>
<dbReference type="Proteomes" id="UP001063166">
    <property type="component" value="Unassembled WGS sequence"/>
</dbReference>
<keyword evidence="3" id="KW-1185">Reference proteome</keyword>
<evidence type="ECO:0000313" key="2">
    <source>
        <dbReference type="EMBL" id="GLB36179.1"/>
    </source>
</evidence>
<comment type="caution">
    <text evidence="2">The sequence shown here is derived from an EMBL/GenBank/DDBJ whole genome shotgun (WGS) entry which is preliminary data.</text>
</comment>
<evidence type="ECO:0000256" key="1">
    <source>
        <dbReference type="SAM" id="MobiDB-lite"/>
    </source>
</evidence>
<gene>
    <name evidence="2" type="ORF">LshimejAT787_0304670</name>
</gene>
<name>A0A9P3PIQ9_LYOSH</name>
<protein>
    <submittedName>
        <fullName evidence="2">Uncharacterized protein</fullName>
    </submittedName>
</protein>
<feature type="region of interest" description="Disordered" evidence="1">
    <location>
        <begin position="269"/>
        <end position="302"/>
    </location>
</feature>
<reference evidence="2" key="1">
    <citation type="submission" date="2022-07" db="EMBL/GenBank/DDBJ databases">
        <title>The genome of Lyophyllum shimeji provides insight into the initial evolution of ectomycorrhizal fungal genome.</title>
        <authorList>
            <person name="Kobayashi Y."/>
            <person name="Shibata T."/>
            <person name="Hirakawa H."/>
            <person name="Shigenobu S."/>
            <person name="Nishiyama T."/>
            <person name="Yamada A."/>
            <person name="Hasebe M."/>
            <person name="Kawaguchi M."/>
        </authorList>
    </citation>
    <scope>NUCLEOTIDE SEQUENCE</scope>
    <source>
        <strain evidence="2">AT787</strain>
    </source>
</reference>
<accession>A0A9P3PIQ9</accession>
<dbReference type="AlphaFoldDB" id="A0A9P3PIQ9"/>